<proteinExistence type="predicted"/>
<evidence type="ECO:0000259" key="1">
    <source>
        <dbReference type="Pfam" id="PF13349"/>
    </source>
</evidence>
<organism evidence="2 3">
    <name type="scientific">Actinacidiphila epipremni</name>
    <dbReference type="NCBI Taxonomy" id="2053013"/>
    <lineage>
        <taxon>Bacteria</taxon>
        <taxon>Bacillati</taxon>
        <taxon>Actinomycetota</taxon>
        <taxon>Actinomycetes</taxon>
        <taxon>Kitasatosporales</taxon>
        <taxon>Streptomycetaceae</taxon>
        <taxon>Actinacidiphila</taxon>
    </lineage>
</organism>
<feature type="domain" description="DUF4097" evidence="1">
    <location>
        <begin position="121"/>
        <end position="224"/>
    </location>
</feature>
<sequence length="248" mass="24907">MRQPRRTFGTLTATTVALGGLGLTLVSCNAVKGRTAEDDSALTGTITSVRLDNGSGAVSVTGVPDGTALSMHRKYDYRGHKPAKTAPRVEDGVLVLGGCGAKCSVDYTVRVPAGIPVTGRSSNGAVHLSHVGAVTVTSGNGRVDMDGVTGAVHVGTGNGTVTAKGLTGGAGVQVTTSNGRVDLALGAPADVQVTTSNGAATLTVPHGSYRVSATTRNGHKDVTVPDDPAGRNRLDVRTANGALTVRQG</sequence>
<keyword evidence="3" id="KW-1185">Reference proteome</keyword>
<dbReference type="Proteomes" id="UP000734511">
    <property type="component" value="Unassembled WGS sequence"/>
</dbReference>
<comment type="caution">
    <text evidence="2">The sequence shown here is derived from an EMBL/GenBank/DDBJ whole genome shotgun (WGS) entry which is preliminary data.</text>
</comment>
<protein>
    <submittedName>
        <fullName evidence="2">DUF4097 family beta strand repeat protein</fullName>
    </submittedName>
</protein>
<reference evidence="2 3" key="1">
    <citation type="submission" date="2020-03" db="EMBL/GenBank/DDBJ databases">
        <title>WGS of actinomycetes isolated from Thailand.</title>
        <authorList>
            <person name="Thawai C."/>
        </authorList>
    </citation>
    <scope>NUCLEOTIDE SEQUENCE [LARGE SCALE GENOMIC DNA]</scope>
    <source>
        <strain evidence="2 3">PRB2-1</strain>
    </source>
</reference>
<evidence type="ECO:0000313" key="3">
    <source>
        <dbReference type="Proteomes" id="UP000734511"/>
    </source>
</evidence>
<dbReference type="EMBL" id="JAATEJ010000008">
    <property type="protein sequence ID" value="NJP44366.1"/>
    <property type="molecule type" value="Genomic_DNA"/>
</dbReference>
<accession>A0ABX0ZNV0</accession>
<dbReference type="RefSeq" id="WP_167983228.1">
    <property type="nucleotide sequence ID" value="NZ_JAATEJ010000008.1"/>
</dbReference>
<gene>
    <name evidence="2" type="ORF">HCN08_13285</name>
</gene>
<dbReference type="PROSITE" id="PS51257">
    <property type="entry name" value="PROKAR_LIPOPROTEIN"/>
    <property type="match status" value="1"/>
</dbReference>
<name>A0ABX0ZNV0_9ACTN</name>
<evidence type="ECO:0000313" key="2">
    <source>
        <dbReference type="EMBL" id="NJP44366.1"/>
    </source>
</evidence>
<dbReference type="InterPro" id="IPR025164">
    <property type="entry name" value="Toastrack_DUF4097"/>
</dbReference>
<dbReference type="Pfam" id="PF13349">
    <property type="entry name" value="DUF4097"/>
    <property type="match status" value="1"/>
</dbReference>